<dbReference type="Proteomes" id="UP000280104">
    <property type="component" value="Chromosome II"/>
</dbReference>
<dbReference type="SUPFAM" id="SSF53474">
    <property type="entry name" value="alpha/beta-Hydrolases"/>
    <property type="match status" value="1"/>
</dbReference>
<dbReference type="InterPro" id="IPR029058">
    <property type="entry name" value="AB_hydrolase_fold"/>
</dbReference>
<dbReference type="AlphaFoldDB" id="A0A7H4LI82"/>
<gene>
    <name evidence="3" type="ORF">CAMPLR22A2D_LOCUS2931</name>
</gene>
<sequence length="537" mass="59820">MLFTWVIGSLNSLLMHAMRSGVLWRLTDHHMALSVSLYADNIIVVMHELLHVFGVASGLHTNFRKSSVIPNRCSPEQIIEIGDALVCPVASFSMTYLGLSISIQKPSTTALLPLVELYSPALIQGQERPLPLVAAVRKHSQVVKAGQRGQGHRPPPSYSWNLLARHPALRCCRRSRSMADSAAKRPPTPAPASGGGGMAWKLSFALFVFLAALLYKQLQPPAPRIVGSPGGPPVTASRTKLKDGRHLAYLESGVPKEKAKYKIIFVHGFDSCRYDALQVSPELAQELGIYLLSFDRPGYGESDPDPAPSEKSIALDIEELADNLQLGPKFHLIGFSMGGEIMWSCLKHIPHRLSGVAVLGPVGNYWWSGLPSNVSWDAWYQQLPRDQWAVWVSHHLPWLTYWWNTQKLFPASSVIAYNPALLSEEDAKLMEKFGMRTYMAMIRQQGEYYCLHRDMMVGFGKWGWSPLDLKDPFAGGEGKVHLWHGAEDLIVPVILSRYISERLPWVVYHELPKSGHLFPVAQEMADAIVKSLLLGEQ</sequence>
<dbReference type="PANTHER" id="PTHR45763:SF51">
    <property type="entry name" value="ALPHA_BETA-HYDROLASES SUPERFAMILY PROTEIN"/>
    <property type="match status" value="1"/>
</dbReference>
<dbReference type="InterPro" id="IPR000477">
    <property type="entry name" value="RT_dom"/>
</dbReference>
<evidence type="ECO:0000313" key="3">
    <source>
        <dbReference type="EMBL" id="SPT18320.1"/>
    </source>
</evidence>
<name>A0A7H4LI82_WHEAT</name>
<proteinExistence type="predicted"/>
<organism evidence="3 4">
    <name type="scientific">Triticum aestivum</name>
    <name type="common">Wheat</name>
    <dbReference type="NCBI Taxonomy" id="4565"/>
    <lineage>
        <taxon>Eukaryota</taxon>
        <taxon>Viridiplantae</taxon>
        <taxon>Streptophyta</taxon>
        <taxon>Embryophyta</taxon>
        <taxon>Tracheophyta</taxon>
        <taxon>Spermatophyta</taxon>
        <taxon>Magnoliopsida</taxon>
        <taxon>Liliopsida</taxon>
        <taxon>Poales</taxon>
        <taxon>Poaceae</taxon>
        <taxon>BOP clade</taxon>
        <taxon>Pooideae</taxon>
        <taxon>Triticodae</taxon>
        <taxon>Triticeae</taxon>
        <taxon>Triticinae</taxon>
        <taxon>Triticum</taxon>
    </lineage>
</organism>
<feature type="chain" id="PRO_5028840949" description="Reverse transcriptase domain-containing protein" evidence="1">
    <location>
        <begin position="18"/>
        <end position="537"/>
    </location>
</feature>
<evidence type="ECO:0000259" key="2">
    <source>
        <dbReference type="PROSITE" id="PS50878"/>
    </source>
</evidence>
<evidence type="ECO:0000313" key="4">
    <source>
        <dbReference type="Proteomes" id="UP000280104"/>
    </source>
</evidence>
<dbReference type="InterPro" id="IPR000073">
    <property type="entry name" value="AB_hydrolase_1"/>
</dbReference>
<dbReference type="PROSITE" id="PS50878">
    <property type="entry name" value="RT_POL"/>
    <property type="match status" value="1"/>
</dbReference>
<evidence type="ECO:0000256" key="1">
    <source>
        <dbReference type="SAM" id="SignalP"/>
    </source>
</evidence>
<reference evidence="3 4" key="1">
    <citation type="submission" date="2018-05" db="EMBL/GenBank/DDBJ databases">
        <authorList>
            <person name="Thind KAUR A."/>
        </authorList>
    </citation>
    <scope>NUCLEOTIDE SEQUENCE [LARGE SCALE GENOMIC DNA]</scope>
</reference>
<dbReference type="FunFam" id="3.40.50.1820:FF:000270">
    <property type="entry name" value="Alpha/beta-Hydrolases superfamily protein"/>
    <property type="match status" value="1"/>
</dbReference>
<dbReference type="EMBL" id="LS480641">
    <property type="protein sequence ID" value="SPT18320.1"/>
    <property type="molecule type" value="Genomic_DNA"/>
</dbReference>
<protein>
    <recommendedName>
        <fullName evidence="2">Reverse transcriptase domain-containing protein</fullName>
    </recommendedName>
</protein>
<keyword evidence="1" id="KW-0732">Signal</keyword>
<dbReference type="Gene3D" id="3.40.50.1820">
    <property type="entry name" value="alpha/beta hydrolase"/>
    <property type="match status" value="1"/>
</dbReference>
<dbReference type="Pfam" id="PF00561">
    <property type="entry name" value="Abhydrolase_1"/>
    <property type="match status" value="1"/>
</dbReference>
<dbReference type="PANTHER" id="PTHR45763">
    <property type="entry name" value="HYDROLASE, ALPHA/BETA FOLD FAMILY PROTEIN, EXPRESSED-RELATED"/>
    <property type="match status" value="1"/>
</dbReference>
<accession>A0A7H4LI82</accession>
<feature type="signal peptide" evidence="1">
    <location>
        <begin position="1"/>
        <end position="17"/>
    </location>
</feature>
<feature type="domain" description="Reverse transcriptase" evidence="2">
    <location>
        <begin position="1"/>
        <end position="101"/>
    </location>
</feature>